<comment type="subunit">
    <text evidence="10">Forms a cyclic heterotetrameric complex composed of two molecules of XerC and two molecules of XerD.</text>
</comment>
<name>A0A1M7PG82_9BACI</name>
<feature type="domain" description="Core-binding (CB)" evidence="13">
    <location>
        <begin position="1"/>
        <end position="87"/>
    </location>
</feature>
<keyword evidence="7 10" id="KW-0238">DNA-binding</keyword>
<keyword evidence="9 10" id="KW-0131">Cell cycle</keyword>
<dbReference type="GO" id="GO:0007059">
    <property type="term" value="P:chromosome segregation"/>
    <property type="evidence" value="ECO:0007669"/>
    <property type="project" value="UniProtKB-UniRule"/>
</dbReference>
<dbReference type="PANTHER" id="PTHR30349:SF77">
    <property type="entry name" value="TYROSINE RECOMBINASE XERC"/>
    <property type="match status" value="1"/>
</dbReference>
<dbReference type="InterPro" id="IPR011931">
    <property type="entry name" value="Recomb_XerC"/>
</dbReference>
<keyword evidence="4 10" id="KW-0132">Cell division</keyword>
<comment type="similarity">
    <text evidence="2 10">Belongs to the 'phage' integrase family. XerC subfamily.</text>
</comment>
<keyword evidence="8 10" id="KW-0233">DNA recombination</keyword>
<dbReference type="PROSITE" id="PS51898">
    <property type="entry name" value="TYR_RECOMBINASE"/>
    <property type="match status" value="1"/>
</dbReference>
<evidence type="ECO:0000256" key="2">
    <source>
        <dbReference type="ARBA" id="ARBA00006657"/>
    </source>
</evidence>
<keyword evidence="3 10" id="KW-0963">Cytoplasm</keyword>
<evidence type="ECO:0000256" key="11">
    <source>
        <dbReference type="NCBIfam" id="TIGR02224"/>
    </source>
</evidence>
<dbReference type="InterPro" id="IPR044068">
    <property type="entry name" value="CB"/>
</dbReference>
<evidence type="ECO:0000259" key="12">
    <source>
        <dbReference type="PROSITE" id="PS51898"/>
    </source>
</evidence>
<dbReference type="NCBIfam" id="NF040815">
    <property type="entry name" value="recomb_XerA_Arch"/>
    <property type="match status" value="1"/>
</dbReference>
<dbReference type="CDD" id="cd00798">
    <property type="entry name" value="INT_XerDC_C"/>
    <property type="match status" value="1"/>
</dbReference>
<dbReference type="GO" id="GO:0005737">
    <property type="term" value="C:cytoplasm"/>
    <property type="evidence" value="ECO:0007669"/>
    <property type="project" value="UniProtKB-SubCell"/>
</dbReference>
<dbReference type="InterPro" id="IPR002104">
    <property type="entry name" value="Integrase_catalytic"/>
</dbReference>
<dbReference type="AlphaFoldDB" id="A0A1M7PG82"/>
<dbReference type="GO" id="GO:0003677">
    <property type="term" value="F:DNA binding"/>
    <property type="evidence" value="ECO:0007669"/>
    <property type="project" value="UniProtKB-UniRule"/>
</dbReference>
<keyword evidence="6 10" id="KW-0229">DNA integration</keyword>
<dbReference type="GO" id="GO:0009037">
    <property type="term" value="F:tyrosine-based site-specific recombinase activity"/>
    <property type="evidence" value="ECO:0007669"/>
    <property type="project" value="UniProtKB-UniRule"/>
</dbReference>
<evidence type="ECO:0000313" key="15">
    <source>
        <dbReference type="Proteomes" id="UP000184184"/>
    </source>
</evidence>
<dbReference type="PROSITE" id="PS51900">
    <property type="entry name" value="CB"/>
    <property type="match status" value="1"/>
</dbReference>
<evidence type="ECO:0000313" key="14">
    <source>
        <dbReference type="EMBL" id="SHN16068.1"/>
    </source>
</evidence>
<feature type="domain" description="Tyr recombinase" evidence="12">
    <location>
        <begin position="108"/>
        <end position="293"/>
    </location>
</feature>
<dbReference type="GO" id="GO:0006313">
    <property type="term" value="P:DNA transposition"/>
    <property type="evidence" value="ECO:0007669"/>
    <property type="project" value="UniProtKB-UniRule"/>
</dbReference>
<dbReference type="InterPro" id="IPR011010">
    <property type="entry name" value="DNA_brk_join_enz"/>
</dbReference>
<dbReference type="HAMAP" id="MF_01808">
    <property type="entry name" value="Recomb_XerC_XerD"/>
    <property type="match status" value="1"/>
</dbReference>
<dbReference type="InterPro" id="IPR004107">
    <property type="entry name" value="Integrase_SAM-like_N"/>
</dbReference>
<dbReference type="InterPro" id="IPR013762">
    <property type="entry name" value="Integrase-like_cat_sf"/>
</dbReference>
<evidence type="ECO:0000256" key="7">
    <source>
        <dbReference type="ARBA" id="ARBA00023125"/>
    </source>
</evidence>
<sequence length="301" mass="34830">MNFYKDWLMYLDYLQIEKNASKSTIVAYEKDLAHFFRFLRSENLDSLAAVNYAIIRTYLTTLHEQGLATKSINRHISTLRTFYNFLVREQTVIENPFVHLHLPKTSYTIPEFLYQAEIEKLFDSIDRSSKLGKRNAALLEVLYGTGIRVSECVQIKLDQIDFDLQTILVLGKGNKERYVPFGEFARNSLQLYINESRSELVTAKSQPQNFLFLNARGNPLTSRGVRLIINKQVNEAALTLHIHPHKIRHSFATHLLDNGADLRAVQELLGHSHLSSTQIYTHVSKDRLRKVYQTAHPRAKR</sequence>
<reference evidence="14 15" key="1">
    <citation type="submission" date="2016-11" db="EMBL/GenBank/DDBJ databases">
        <authorList>
            <person name="Jaros S."/>
            <person name="Januszkiewicz K."/>
            <person name="Wedrychowicz H."/>
        </authorList>
    </citation>
    <scope>NUCLEOTIDE SEQUENCE [LARGE SCALE GENOMIC DNA]</scope>
    <source>
        <strain evidence="14 15">CGMCC 1.10681</strain>
    </source>
</reference>
<dbReference type="Pfam" id="PF02899">
    <property type="entry name" value="Phage_int_SAM_1"/>
    <property type="match status" value="1"/>
</dbReference>
<dbReference type="EMBL" id="FRCZ01000004">
    <property type="protein sequence ID" value="SHN16068.1"/>
    <property type="molecule type" value="Genomic_DNA"/>
</dbReference>
<organism evidence="14 15">
    <name type="scientific">Gracilibacillus kekensis</name>
    <dbReference type="NCBI Taxonomy" id="1027249"/>
    <lineage>
        <taxon>Bacteria</taxon>
        <taxon>Bacillati</taxon>
        <taxon>Bacillota</taxon>
        <taxon>Bacilli</taxon>
        <taxon>Bacillales</taxon>
        <taxon>Bacillaceae</taxon>
        <taxon>Gracilibacillus</taxon>
    </lineage>
</organism>
<gene>
    <name evidence="10" type="primary">xerC</name>
    <name evidence="14" type="ORF">SAMN05216179_2167</name>
</gene>
<dbReference type="SUPFAM" id="SSF56349">
    <property type="entry name" value="DNA breaking-rejoining enzymes"/>
    <property type="match status" value="1"/>
</dbReference>
<dbReference type="Gene3D" id="1.10.150.130">
    <property type="match status" value="1"/>
</dbReference>
<comment type="subcellular location">
    <subcellularLocation>
        <location evidence="1 10">Cytoplasm</location>
    </subcellularLocation>
</comment>
<evidence type="ECO:0000256" key="1">
    <source>
        <dbReference type="ARBA" id="ARBA00004496"/>
    </source>
</evidence>
<evidence type="ECO:0000256" key="3">
    <source>
        <dbReference type="ARBA" id="ARBA00022490"/>
    </source>
</evidence>
<feature type="active site" evidence="10">
    <location>
        <position position="148"/>
    </location>
</feature>
<dbReference type="NCBIfam" id="TIGR02224">
    <property type="entry name" value="recomb_XerC"/>
    <property type="match status" value="1"/>
</dbReference>
<dbReference type="Proteomes" id="UP000184184">
    <property type="component" value="Unassembled WGS sequence"/>
</dbReference>
<dbReference type="GO" id="GO:0051301">
    <property type="term" value="P:cell division"/>
    <property type="evidence" value="ECO:0007669"/>
    <property type="project" value="UniProtKB-UniRule"/>
</dbReference>
<dbReference type="Gene3D" id="1.10.443.10">
    <property type="entry name" value="Intergrase catalytic core"/>
    <property type="match status" value="1"/>
</dbReference>
<accession>A0A1M7PG82</accession>
<feature type="active site" description="O-(3'-phospho-DNA)-tyrosine intermediate" evidence="10">
    <location>
        <position position="280"/>
    </location>
</feature>
<evidence type="ECO:0000256" key="8">
    <source>
        <dbReference type="ARBA" id="ARBA00023172"/>
    </source>
</evidence>
<evidence type="ECO:0000259" key="13">
    <source>
        <dbReference type="PROSITE" id="PS51900"/>
    </source>
</evidence>
<feature type="active site" evidence="10">
    <location>
        <position position="248"/>
    </location>
</feature>
<evidence type="ECO:0000256" key="4">
    <source>
        <dbReference type="ARBA" id="ARBA00022618"/>
    </source>
</evidence>
<dbReference type="InterPro" id="IPR050090">
    <property type="entry name" value="Tyrosine_recombinase_XerCD"/>
</dbReference>
<dbReference type="NCBIfam" id="NF001399">
    <property type="entry name" value="PRK00283.1"/>
    <property type="match status" value="1"/>
</dbReference>
<dbReference type="PANTHER" id="PTHR30349">
    <property type="entry name" value="PHAGE INTEGRASE-RELATED"/>
    <property type="match status" value="1"/>
</dbReference>
<keyword evidence="5 10" id="KW-0159">Chromosome partition</keyword>
<comment type="function">
    <text evidence="10">Site-specific tyrosine recombinase, which acts by catalyzing the cutting and rejoining of the recombining DNA molecules. The XerC-XerD complex is essential to convert dimers of the bacterial chromosome into monomers to permit their segregation at cell division. It also contributes to the segregational stability of plasmids.</text>
</comment>
<evidence type="ECO:0000256" key="5">
    <source>
        <dbReference type="ARBA" id="ARBA00022829"/>
    </source>
</evidence>
<dbReference type="OrthoDB" id="9801717at2"/>
<feature type="active site" evidence="10">
    <location>
        <position position="271"/>
    </location>
</feature>
<dbReference type="InterPro" id="IPR023009">
    <property type="entry name" value="Tyrosine_recombinase_XerC/XerD"/>
</dbReference>
<dbReference type="RefSeq" id="WP_073201868.1">
    <property type="nucleotide sequence ID" value="NZ_FRCZ01000004.1"/>
</dbReference>
<evidence type="ECO:0000256" key="6">
    <source>
        <dbReference type="ARBA" id="ARBA00022908"/>
    </source>
</evidence>
<dbReference type="Pfam" id="PF00589">
    <property type="entry name" value="Phage_integrase"/>
    <property type="match status" value="1"/>
</dbReference>
<protein>
    <recommendedName>
        <fullName evidence="10 11">Tyrosine recombinase XerC</fullName>
    </recommendedName>
</protein>
<keyword evidence="15" id="KW-1185">Reference proteome</keyword>
<feature type="active site" evidence="10">
    <location>
        <position position="245"/>
    </location>
</feature>
<dbReference type="InterPro" id="IPR010998">
    <property type="entry name" value="Integrase_recombinase_N"/>
</dbReference>
<evidence type="ECO:0000256" key="10">
    <source>
        <dbReference type="HAMAP-Rule" id="MF_01808"/>
    </source>
</evidence>
<dbReference type="STRING" id="1027249.SAMN05216179_2167"/>
<evidence type="ECO:0000256" key="9">
    <source>
        <dbReference type="ARBA" id="ARBA00023306"/>
    </source>
</evidence>
<feature type="active site" evidence="10">
    <location>
        <position position="172"/>
    </location>
</feature>
<proteinExistence type="inferred from homology"/>